<dbReference type="InterPro" id="IPR036291">
    <property type="entry name" value="NAD(P)-bd_dom_sf"/>
</dbReference>
<name>A0A9P4PI81_9PLEO</name>
<organism evidence="1 2">
    <name type="scientific">Karstenula rhodostoma CBS 690.94</name>
    <dbReference type="NCBI Taxonomy" id="1392251"/>
    <lineage>
        <taxon>Eukaryota</taxon>
        <taxon>Fungi</taxon>
        <taxon>Dikarya</taxon>
        <taxon>Ascomycota</taxon>
        <taxon>Pezizomycotina</taxon>
        <taxon>Dothideomycetes</taxon>
        <taxon>Pleosporomycetidae</taxon>
        <taxon>Pleosporales</taxon>
        <taxon>Massarineae</taxon>
        <taxon>Didymosphaeriaceae</taxon>
        <taxon>Karstenula</taxon>
    </lineage>
</organism>
<accession>A0A9P4PI81</accession>
<keyword evidence="2" id="KW-1185">Reference proteome</keyword>
<proteinExistence type="predicted"/>
<evidence type="ECO:0000313" key="2">
    <source>
        <dbReference type="Proteomes" id="UP000799764"/>
    </source>
</evidence>
<dbReference type="AlphaFoldDB" id="A0A9P4PI81"/>
<comment type="caution">
    <text evidence="1">The sequence shown here is derived from an EMBL/GenBank/DDBJ whole genome shotgun (WGS) entry which is preliminary data.</text>
</comment>
<evidence type="ECO:0008006" key="3">
    <source>
        <dbReference type="Google" id="ProtNLM"/>
    </source>
</evidence>
<reference evidence="1" key="1">
    <citation type="journal article" date="2020" name="Stud. Mycol.">
        <title>101 Dothideomycetes genomes: a test case for predicting lifestyles and emergence of pathogens.</title>
        <authorList>
            <person name="Haridas S."/>
            <person name="Albert R."/>
            <person name="Binder M."/>
            <person name="Bloem J."/>
            <person name="Labutti K."/>
            <person name="Salamov A."/>
            <person name="Andreopoulos B."/>
            <person name="Baker S."/>
            <person name="Barry K."/>
            <person name="Bills G."/>
            <person name="Bluhm B."/>
            <person name="Cannon C."/>
            <person name="Castanera R."/>
            <person name="Culley D."/>
            <person name="Daum C."/>
            <person name="Ezra D."/>
            <person name="Gonzalez J."/>
            <person name="Henrissat B."/>
            <person name="Kuo A."/>
            <person name="Liang C."/>
            <person name="Lipzen A."/>
            <person name="Lutzoni F."/>
            <person name="Magnuson J."/>
            <person name="Mondo S."/>
            <person name="Nolan M."/>
            <person name="Ohm R."/>
            <person name="Pangilinan J."/>
            <person name="Park H.-J."/>
            <person name="Ramirez L."/>
            <person name="Alfaro M."/>
            <person name="Sun H."/>
            <person name="Tritt A."/>
            <person name="Yoshinaga Y."/>
            <person name="Zwiers L.-H."/>
            <person name="Turgeon B."/>
            <person name="Goodwin S."/>
            <person name="Spatafora J."/>
            <person name="Crous P."/>
            <person name="Grigoriev I."/>
        </authorList>
    </citation>
    <scope>NUCLEOTIDE SEQUENCE</scope>
    <source>
        <strain evidence="1">CBS 690.94</strain>
    </source>
</reference>
<gene>
    <name evidence="1" type="ORF">P171DRAFT_521754</name>
</gene>
<sequence length="61" mass="6145">MSRKVALVTGGASGMGLEVATRVSKPSTRDIHILGSPGASVAFSLSATFHPSDVTDESGLS</sequence>
<dbReference type="Proteomes" id="UP000799764">
    <property type="component" value="Unassembled WGS sequence"/>
</dbReference>
<dbReference type="SUPFAM" id="SSF51735">
    <property type="entry name" value="NAD(P)-binding Rossmann-fold domains"/>
    <property type="match status" value="1"/>
</dbReference>
<evidence type="ECO:0000313" key="1">
    <source>
        <dbReference type="EMBL" id="KAF2444417.1"/>
    </source>
</evidence>
<dbReference type="EMBL" id="MU001501">
    <property type="protein sequence ID" value="KAF2444417.1"/>
    <property type="molecule type" value="Genomic_DNA"/>
</dbReference>
<dbReference type="Gene3D" id="3.40.50.720">
    <property type="entry name" value="NAD(P)-binding Rossmann-like Domain"/>
    <property type="match status" value="1"/>
</dbReference>
<dbReference type="OrthoDB" id="5371740at2759"/>
<protein>
    <recommendedName>
        <fullName evidence="3">Short-chain dehydrogenase</fullName>
    </recommendedName>
</protein>